<dbReference type="Gene3D" id="3.60.21.10">
    <property type="match status" value="1"/>
</dbReference>
<dbReference type="Proteomes" id="UP000007089">
    <property type="component" value="Chromosome"/>
</dbReference>
<evidence type="ECO:0000313" key="6">
    <source>
        <dbReference type="EMBL" id="ACL65572.1"/>
    </source>
</evidence>
<dbReference type="GO" id="GO:0016787">
    <property type="term" value="F:hydrolase activity"/>
    <property type="evidence" value="ECO:0007669"/>
    <property type="project" value="UniProtKB-KW"/>
</dbReference>
<dbReference type="KEGG" id="acp:A2cp1_2234"/>
<dbReference type="Pfam" id="PF00149">
    <property type="entry name" value="Metallophos"/>
    <property type="match status" value="1"/>
</dbReference>
<evidence type="ECO:0000256" key="3">
    <source>
        <dbReference type="ARBA" id="ARBA00023004"/>
    </source>
</evidence>
<keyword evidence="2" id="KW-0378">Hydrolase</keyword>
<evidence type="ECO:0000259" key="5">
    <source>
        <dbReference type="Pfam" id="PF00149"/>
    </source>
</evidence>
<organism evidence="6 7">
    <name type="scientific">Anaeromyxobacter dehalogenans (strain ATCC BAA-258 / DSM 21875 / 2CP-1)</name>
    <dbReference type="NCBI Taxonomy" id="455488"/>
    <lineage>
        <taxon>Bacteria</taxon>
        <taxon>Pseudomonadati</taxon>
        <taxon>Myxococcota</taxon>
        <taxon>Myxococcia</taxon>
        <taxon>Myxococcales</taxon>
        <taxon>Cystobacterineae</taxon>
        <taxon>Anaeromyxobacteraceae</taxon>
        <taxon>Anaeromyxobacter</taxon>
    </lineage>
</organism>
<dbReference type="AlphaFoldDB" id="B8JA53"/>
<keyword evidence="3" id="KW-0408">Iron</keyword>
<dbReference type="InterPro" id="IPR029052">
    <property type="entry name" value="Metallo-depent_PP-like"/>
</dbReference>
<protein>
    <submittedName>
        <fullName evidence="6">Metallophosphoesterase</fullName>
    </submittedName>
</protein>
<keyword evidence="7" id="KW-1185">Reference proteome</keyword>
<feature type="domain" description="Calcineurin-like phosphoesterase" evidence="5">
    <location>
        <begin position="27"/>
        <end position="249"/>
    </location>
</feature>
<dbReference type="HOGENOM" id="CLU_1036836_0_0_7"/>
<evidence type="ECO:0000313" key="7">
    <source>
        <dbReference type="Proteomes" id="UP000007089"/>
    </source>
</evidence>
<evidence type="ECO:0000256" key="2">
    <source>
        <dbReference type="ARBA" id="ARBA00022801"/>
    </source>
</evidence>
<keyword evidence="1" id="KW-0479">Metal-binding</keyword>
<comment type="similarity">
    <text evidence="4">Belongs to the cyclic nucleotide phosphodiesterase class-III family.</text>
</comment>
<dbReference type="EMBL" id="CP001359">
    <property type="protein sequence ID" value="ACL65572.1"/>
    <property type="molecule type" value="Genomic_DNA"/>
</dbReference>
<reference evidence="6" key="1">
    <citation type="submission" date="2009-01" db="EMBL/GenBank/DDBJ databases">
        <title>Complete sequence of Anaeromyxobacter dehalogenans 2CP-1.</title>
        <authorList>
            <consortium name="US DOE Joint Genome Institute"/>
            <person name="Lucas S."/>
            <person name="Copeland A."/>
            <person name="Lapidus A."/>
            <person name="Glavina del Rio T."/>
            <person name="Dalin E."/>
            <person name="Tice H."/>
            <person name="Bruce D."/>
            <person name="Goodwin L."/>
            <person name="Pitluck S."/>
            <person name="Saunders E."/>
            <person name="Brettin T."/>
            <person name="Detter J.C."/>
            <person name="Han C."/>
            <person name="Larimer F."/>
            <person name="Land M."/>
            <person name="Hauser L."/>
            <person name="Kyrpides N."/>
            <person name="Ovchinnikova G."/>
            <person name="Beliaev A.S."/>
            <person name="Richardson P."/>
        </authorList>
    </citation>
    <scope>NUCLEOTIDE SEQUENCE</scope>
    <source>
        <strain evidence="6">2CP-1</strain>
    </source>
</reference>
<dbReference type="PANTHER" id="PTHR42988">
    <property type="entry name" value="PHOSPHOHYDROLASE"/>
    <property type="match status" value="1"/>
</dbReference>
<dbReference type="PANTHER" id="PTHR42988:SF2">
    <property type="entry name" value="CYCLIC NUCLEOTIDE PHOSPHODIESTERASE CBUA0032-RELATED"/>
    <property type="match status" value="1"/>
</dbReference>
<dbReference type="InterPro" id="IPR050884">
    <property type="entry name" value="CNP_phosphodiesterase-III"/>
</dbReference>
<sequence length="304" mass="32775">MTHGGGVDSIHRAFPSGSAPLPGARILRLGHISDLHVADRSRYPRNGFTARDCERHSTRLAKGLLDALREIGVDHLVVTGDLTFSGEPREFERAAELLRPFAEAGKLTVVPGNHDVWTEESVETGRFLRALGPDGKGMKKAAPSYPHVVPLGDEAVLVALDSARYGDDPWTTPGRLGGEQLRAARELAREHARLGRAVLLAFHHHVVLPPERVPSDAHVCRMPLADADQVVRLVAEVPVAAVLHGHRHTAFRVDLPGAAGPTPVLCAGSASRTADEPVRRARAYLYEVDRTGVRSVEALVAGTE</sequence>
<evidence type="ECO:0000256" key="4">
    <source>
        <dbReference type="ARBA" id="ARBA00025742"/>
    </source>
</evidence>
<gene>
    <name evidence="6" type="ordered locus">A2cp1_2234</name>
</gene>
<dbReference type="SUPFAM" id="SSF56300">
    <property type="entry name" value="Metallo-dependent phosphatases"/>
    <property type="match status" value="1"/>
</dbReference>
<accession>B8JA53</accession>
<proteinExistence type="inferred from homology"/>
<dbReference type="GO" id="GO:0046872">
    <property type="term" value="F:metal ion binding"/>
    <property type="evidence" value="ECO:0007669"/>
    <property type="project" value="UniProtKB-KW"/>
</dbReference>
<dbReference type="InterPro" id="IPR004843">
    <property type="entry name" value="Calcineurin-like_PHP"/>
</dbReference>
<dbReference type="RefSeq" id="WP_012633411.1">
    <property type="nucleotide sequence ID" value="NC_011891.1"/>
</dbReference>
<name>B8JA53_ANAD2</name>
<evidence type="ECO:0000256" key="1">
    <source>
        <dbReference type="ARBA" id="ARBA00022723"/>
    </source>
</evidence>